<sequence>MKTQEHYFHVLDAIRGMAALVVMLRHTGYFWGNWTIPQSYLAVDLFFVLSGVVVANAYASRLRGGMSTGRFALVRLIRLYPLYVLGSILGLLPVIAAVLGLLPASIQTPLPLVLLAAALMLPLVCEPNLFPLNSPSWSLFFELAANLAYAALMRHLSGGVLAAIMLACACGLALVLHADPGAGLHGGFSPDSMLVGLCRVGYGFFAGVLLLGQFNSRARARMDGGAVRAGLCATLLLAVLLARPSAALRPWFDFVAVTVAFPVLIYLAMACRLSGAAARACALLGALSYPLYVLHVPLGRLVNGVLVKLPMAPVPVPWAGLAFVAVLLPLCWLIDRRADAPLRRWLLRRSGAAQKKSP</sequence>
<dbReference type="RefSeq" id="WP_167088310.1">
    <property type="nucleotide sequence ID" value="NZ_WHJG01000017.1"/>
</dbReference>
<keyword evidence="1" id="KW-0812">Transmembrane</keyword>
<dbReference type="InterPro" id="IPR002656">
    <property type="entry name" value="Acyl_transf_3_dom"/>
</dbReference>
<keyword evidence="4" id="KW-1185">Reference proteome</keyword>
<reference evidence="3 4" key="1">
    <citation type="submission" date="2019-10" db="EMBL/GenBank/DDBJ databases">
        <title>Taxonomy of Antarctic Massilia spp.: description of Massilia rubra sp. nov., Massilia aquatica sp. nov., Massilia mucilaginosa sp. nov., Massilia frigida sp. nov. isolated from streams, lakes and regoliths.</title>
        <authorList>
            <person name="Holochova P."/>
            <person name="Sedlacek I."/>
            <person name="Kralova S."/>
            <person name="Maslanova I."/>
            <person name="Busse H.-J."/>
            <person name="Stankova E."/>
            <person name="Vrbovska V."/>
            <person name="Kovarovic V."/>
            <person name="Bartak M."/>
            <person name="Svec P."/>
            <person name="Pantucek R."/>
        </authorList>
    </citation>
    <scope>NUCLEOTIDE SEQUENCE [LARGE SCALE GENOMIC DNA]</scope>
    <source>
        <strain evidence="3 4">CCM 8695</strain>
    </source>
</reference>
<protein>
    <submittedName>
        <fullName evidence="3">Acyltransferase family protein</fullName>
    </submittedName>
</protein>
<feature type="transmembrane region" description="Helical" evidence="1">
    <location>
        <begin position="315"/>
        <end position="334"/>
    </location>
</feature>
<keyword evidence="3" id="KW-0012">Acyltransferase</keyword>
<accession>A0ABX0NDM6</accession>
<feature type="transmembrane region" description="Helical" evidence="1">
    <location>
        <begin position="80"/>
        <end position="104"/>
    </location>
</feature>
<evidence type="ECO:0000313" key="3">
    <source>
        <dbReference type="EMBL" id="NHZ80969.1"/>
    </source>
</evidence>
<dbReference type="InterPro" id="IPR050879">
    <property type="entry name" value="Acyltransferase_3"/>
</dbReference>
<dbReference type="Proteomes" id="UP000621455">
    <property type="component" value="Unassembled WGS sequence"/>
</dbReference>
<keyword evidence="1" id="KW-0472">Membrane</keyword>
<feature type="transmembrane region" description="Helical" evidence="1">
    <location>
        <begin position="39"/>
        <end position="59"/>
    </location>
</feature>
<feature type="transmembrane region" description="Helical" evidence="1">
    <location>
        <begin position="110"/>
        <end position="130"/>
    </location>
</feature>
<feature type="transmembrane region" description="Helical" evidence="1">
    <location>
        <begin position="251"/>
        <end position="269"/>
    </location>
</feature>
<feature type="transmembrane region" description="Helical" evidence="1">
    <location>
        <begin position="226"/>
        <end position="245"/>
    </location>
</feature>
<evidence type="ECO:0000313" key="4">
    <source>
        <dbReference type="Proteomes" id="UP000621455"/>
    </source>
</evidence>
<feature type="transmembrane region" description="Helical" evidence="1">
    <location>
        <begin position="276"/>
        <end position="295"/>
    </location>
</feature>
<name>A0ABX0NDM6_9BURK</name>
<gene>
    <name evidence="3" type="ORF">F2P44_17045</name>
</gene>
<dbReference type="Pfam" id="PF01757">
    <property type="entry name" value="Acyl_transf_3"/>
    <property type="match status" value="1"/>
</dbReference>
<proteinExistence type="predicted"/>
<keyword evidence="1" id="KW-1133">Transmembrane helix</keyword>
<dbReference type="PANTHER" id="PTHR23028:SF134">
    <property type="entry name" value="PUTATIVE (AFU_ORTHOLOGUE AFUA_4G08520)-RELATED"/>
    <property type="match status" value="1"/>
</dbReference>
<evidence type="ECO:0000259" key="2">
    <source>
        <dbReference type="Pfam" id="PF01757"/>
    </source>
</evidence>
<keyword evidence="3" id="KW-0808">Transferase</keyword>
<evidence type="ECO:0000256" key="1">
    <source>
        <dbReference type="SAM" id="Phobius"/>
    </source>
</evidence>
<feature type="transmembrane region" description="Helical" evidence="1">
    <location>
        <begin position="194"/>
        <end position="214"/>
    </location>
</feature>
<feature type="transmembrane region" description="Helical" evidence="1">
    <location>
        <begin position="7"/>
        <end position="27"/>
    </location>
</feature>
<organism evidence="3 4">
    <name type="scientific">Massilia frigida</name>
    <dbReference type="NCBI Taxonomy" id="2609281"/>
    <lineage>
        <taxon>Bacteria</taxon>
        <taxon>Pseudomonadati</taxon>
        <taxon>Pseudomonadota</taxon>
        <taxon>Betaproteobacteria</taxon>
        <taxon>Burkholderiales</taxon>
        <taxon>Oxalobacteraceae</taxon>
        <taxon>Telluria group</taxon>
        <taxon>Massilia</taxon>
    </lineage>
</organism>
<dbReference type="GO" id="GO:0016746">
    <property type="term" value="F:acyltransferase activity"/>
    <property type="evidence" value="ECO:0007669"/>
    <property type="project" value="UniProtKB-KW"/>
</dbReference>
<feature type="domain" description="Acyltransferase 3" evidence="2">
    <location>
        <begin position="11"/>
        <end position="335"/>
    </location>
</feature>
<comment type="caution">
    <text evidence="3">The sequence shown here is derived from an EMBL/GenBank/DDBJ whole genome shotgun (WGS) entry which is preliminary data.</text>
</comment>
<dbReference type="EMBL" id="WHJG01000017">
    <property type="protein sequence ID" value="NHZ80969.1"/>
    <property type="molecule type" value="Genomic_DNA"/>
</dbReference>
<dbReference type="PANTHER" id="PTHR23028">
    <property type="entry name" value="ACETYLTRANSFERASE"/>
    <property type="match status" value="1"/>
</dbReference>
<feature type="transmembrane region" description="Helical" evidence="1">
    <location>
        <begin position="151"/>
        <end position="174"/>
    </location>
</feature>